<reference evidence="1" key="2">
    <citation type="submission" date="2013-05" db="EMBL/GenBank/DDBJ databases">
        <authorList>
            <person name="Carter J.-M."/>
            <person name="Baker S.C."/>
            <person name="Pink R."/>
            <person name="Carter D.R.F."/>
            <person name="Collins A."/>
            <person name="Tomlin J."/>
            <person name="Gibbs M."/>
            <person name="Breuker C.J."/>
        </authorList>
    </citation>
    <scope>NUCLEOTIDE SEQUENCE</scope>
    <source>
        <tissue evidence="1">Ovary</tissue>
    </source>
</reference>
<evidence type="ECO:0000313" key="1">
    <source>
        <dbReference type="EMBL" id="JAA90743.1"/>
    </source>
</evidence>
<accession>S4PLI3</accession>
<reference evidence="1" key="1">
    <citation type="journal article" date="2013" name="BMC Genomics">
        <title>Unscrambling butterfly oogenesis.</title>
        <authorList>
            <person name="Carter J.M."/>
            <person name="Baker S.C."/>
            <person name="Pink R."/>
            <person name="Carter D.R."/>
            <person name="Collins A."/>
            <person name="Tomlin J."/>
            <person name="Gibbs M."/>
            <person name="Breuker C.J."/>
        </authorList>
    </citation>
    <scope>NUCLEOTIDE SEQUENCE</scope>
    <source>
        <tissue evidence="1">Ovary</tissue>
    </source>
</reference>
<protein>
    <submittedName>
        <fullName evidence="1">Uncharacterized protein</fullName>
    </submittedName>
</protein>
<feature type="non-terminal residue" evidence="1">
    <location>
        <position position="1"/>
    </location>
</feature>
<dbReference type="AlphaFoldDB" id="S4PLI3"/>
<sequence>VTLKLFSLGSRDVGINGAGVSNTKILTPIRLMKSRASSSPLTPDCHLISELVESYFRSTSLVLNLVELTFD</sequence>
<organism evidence="1">
    <name type="scientific">Pararge aegeria</name>
    <name type="common">speckled wood butterfly</name>
    <dbReference type="NCBI Taxonomy" id="116150"/>
    <lineage>
        <taxon>Eukaryota</taxon>
        <taxon>Metazoa</taxon>
        <taxon>Ecdysozoa</taxon>
        <taxon>Arthropoda</taxon>
        <taxon>Hexapoda</taxon>
        <taxon>Insecta</taxon>
        <taxon>Pterygota</taxon>
        <taxon>Neoptera</taxon>
        <taxon>Endopterygota</taxon>
        <taxon>Lepidoptera</taxon>
        <taxon>Glossata</taxon>
        <taxon>Ditrysia</taxon>
        <taxon>Papilionoidea</taxon>
        <taxon>Nymphalidae</taxon>
        <taxon>Satyrinae</taxon>
        <taxon>Satyrini</taxon>
        <taxon>Parargina</taxon>
        <taxon>Pararge</taxon>
    </lineage>
</organism>
<dbReference type="EMBL" id="GAIX01001817">
    <property type="protein sequence ID" value="JAA90743.1"/>
    <property type="molecule type" value="Transcribed_RNA"/>
</dbReference>
<proteinExistence type="predicted"/>
<name>S4PLI3_9NEOP</name>